<accession>A0A915U0N2</accession>
<name>A0A915U0N2_9BACT</name>
<reference evidence="1" key="1">
    <citation type="submission" date="2020-12" db="EMBL/GenBank/DDBJ databases">
        <title>Desulfobium dissulfuricans gen. nov., sp. nov., a novel mesophilic, sulfate-reducing bacterium isolated from a deep-sea hydrothermal vent.</title>
        <authorList>
            <person name="Hashimoto Y."/>
            <person name="Tame A."/>
            <person name="Sawayama S."/>
            <person name="Miyazaki J."/>
            <person name="Takai K."/>
            <person name="Nakagawa S."/>
        </authorList>
    </citation>
    <scope>NUCLEOTIDE SEQUENCE</scope>
    <source>
        <strain evidence="1">GF1</strain>
    </source>
</reference>
<keyword evidence="2" id="KW-1185">Reference proteome</keyword>
<dbReference type="KEGG" id="ddu:GF1_16770"/>
<proteinExistence type="predicted"/>
<organism evidence="1 2">
    <name type="scientific">Desulfolithobacter dissulfuricans</name>
    <dbReference type="NCBI Taxonomy" id="2795293"/>
    <lineage>
        <taxon>Bacteria</taxon>
        <taxon>Pseudomonadati</taxon>
        <taxon>Thermodesulfobacteriota</taxon>
        <taxon>Desulfobulbia</taxon>
        <taxon>Desulfobulbales</taxon>
        <taxon>Desulfobulbaceae</taxon>
        <taxon>Desulfolithobacter</taxon>
    </lineage>
</organism>
<evidence type="ECO:0000313" key="1">
    <source>
        <dbReference type="EMBL" id="BCO09301.1"/>
    </source>
</evidence>
<evidence type="ECO:0000313" key="2">
    <source>
        <dbReference type="Proteomes" id="UP001063350"/>
    </source>
</evidence>
<dbReference type="Proteomes" id="UP001063350">
    <property type="component" value="Chromosome"/>
</dbReference>
<dbReference type="EMBL" id="AP024233">
    <property type="protein sequence ID" value="BCO09301.1"/>
    <property type="molecule type" value="Genomic_DNA"/>
</dbReference>
<gene>
    <name evidence="1" type="ORF">GF1_16770</name>
</gene>
<dbReference type="InterPro" id="IPR021496">
    <property type="entry name" value="DUF3150"/>
</dbReference>
<dbReference type="Pfam" id="PF11348">
    <property type="entry name" value="DUF3150"/>
    <property type="match status" value="1"/>
</dbReference>
<protein>
    <recommendedName>
        <fullName evidence="3">DUF3150 domain-containing protein</fullName>
    </recommendedName>
</protein>
<evidence type="ECO:0008006" key="3">
    <source>
        <dbReference type="Google" id="ProtNLM"/>
    </source>
</evidence>
<sequence>MTAPFMNIEIRNNSLTEKAMLVTLSISQWTARKLDKEVTETAAEQYHADTRAGRYNKLLVPKKALAMITTCANAARKFHYEQTLPWHDNGARILPAENYLHYSQNMQDLKLKFEKAVAEFLQRYDEYREEAKLLLGNMFRYADYPTWEKLEEKFKFSVSVSPLPSGQDFRVGIADEEIRRIQQDLEARLVDAQVEAMKDLWQRLYKAVSHMADKLTDLDGRFKNSLVGNLCDLVDLLPRLNLTNDPVLEQMRRDVEESLCIYEPEELRKNPVARKEAAEAAIFITAAMEGYMGGFVNGSKN</sequence>
<dbReference type="AlphaFoldDB" id="A0A915U0N2"/>